<gene>
    <name evidence="1" type="ORF">EM932_11520</name>
</gene>
<dbReference type="EMBL" id="SRSO01000014">
    <property type="protein sequence ID" value="TGV02362.1"/>
    <property type="molecule type" value="Genomic_DNA"/>
</dbReference>
<accession>A0A4S1DXV4</accession>
<organism evidence="1 2">
    <name type="scientific">Flavivirga rizhaonensis</name>
    <dbReference type="NCBI Taxonomy" id="2559571"/>
    <lineage>
        <taxon>Bacteria</taxon>
        <taxon>Pseudomonadati</taxon>
        <taxon>Bacteroidota</taxon>
        <taxon>Flavobacteriia</taxon>
        <taxon>Flavobacteriales</taxon>
        <taxon>Flavobacteriaceae</taxon>
        <taxon>Flavivirga</taxon>
    </lineage>
</organism>
<sequence>MKITKKFHEHLKNINDVSKKSILIIGTVVLSILNSHATTLTPNLSTTTVSVDITNENLVKVYDWKVETNKSVYSGTSLSVEDAKRMIALTSSGEIVRASKIESYFVLKTETKNNSKRNYFWEVETATGHAKGYSSTEAYAYKMIQLVASGDAIVSKKIISQPQQ</sequence>
<dbReference type="Proteomes" id="UP000307602">
    <property type="component" value="Unassembled WGS sequence"/>
</dbReference>
<protein>
    <submittedName>
        <fullName evidence="1">Uncharacterized protein</fullName>
    </submittedName>
</protein>
<proteinExistence type="predicted"/>
<keyword evidence="2" id="KW-1185">Reference proteome</keyword>
<name>A0A4S1DXV4_9FLAO</name>
<dbReference type="RefSeq" id="WP_135877339.1">
    <property type="nucleotide sequence ID" value="NZ_SRSO01000014.1"/>
</dbReference>
<evidence type="ECO:0000313" key="1">
    <source>
        <dbReference type="EMBL" id="TGV02362.1"/>
    </source>
</evidence>
<comment type="caution">
    <text evidence="1">The sequence shown here is derived from an EMBL/GenBank/DDBJ whole genome shotgun (WGS) entry which is preliminary data.</text>
</comment>
<reference evidence="1 2" key="1">
    <citation type="submission" date="2019-04" db="EMBL/GenBank/DDBJ databases">
        <authorList>
            <person name="Liu A."/>
        </authorList>
    </citation>
    <scope>NUCLEOTIDE SEQUENCE [LARGE SCALE GENOMIC DNA]</scope>
    <source>
        <strain evidence="1 2">RZ03</strain>
    </source>
</reference>
<dbReference type="AlphaFoldDB" id="A0A4S1DXV4"/>
<evidence type="ECO:0000313" key="2">
    <source>
        <dbReference type="Proteomes" id="UP000307602"/>
    </source>
</evidence>
<dbReference type="OrthoDB" id="1373944at2"/>